<reference evidence="2 3" key="1">
    <citation type="submission" date="2019-07" db="EMBL/GenBank/DDBJ databases">
        <title>antibiotic susceptibility of plant-derived lactic acid bacteria.</title>
        <authorList>
            <person name="Sugiyama M."/>
            <person name="Noda M."/>
        </authorList>
    </citation>
    <scope>NUCLEOTIDE SEQUENCE [LARGE SCALE GENOMIC DNA]</scope>
    <source>
        <strain evidence="2 3">15-1A</strain>
    </source>
</reference>
<dbReference type="NCBIfam" id="TIGR01641">
    <property type="entry name" value="phageSPP1_gp7"/>
    <property type="match status" value="1"/>
</dbReference>
<organism evidence="2 3">
    <name type="scientific">Enterococcus mundtii</name>
    <dbReference type="NCBI Taxonomy" id="53346"/>
    <lineage>
        <taxon>Bacteria</taxon>
        <taxon>Bacillati</taxon>
        <taxon>Bacillota</taxon>
        <taxon>Bacilli</taxon>
        <taxon>Lactobacillales</taxon>
        <taxon>Enterococcaceae</taxon>
        <taxon>Enterococcus</taxon>
    </lineage>
</organism>
<proteinExistence type="predicted"/>
<dbReference type="EMBL" id="AP019810">
    <property type="protein sequence ID" value="BBM15576.1"/>
    <property type="molecule type" value="Genomic_DNA"/>
</dbReference>
<dbReference type="Pfam" id="PF04233">
    <property type="entry name" value="Phage_Mu_F"/>
    <property type="match status" value="1"/>
</dbReference>
<sequence length="296" mass="33857">MTYWKKREQEWIQQQIKSEGAINRQIATKYQEALDQIEKEIKANWGNFAGKNGITIAEAKKATSEMDVKAYQRKAKRYVREKNFSNTANTEMKLHNLTMRVNRLELLKSQIGLELIALSDDMQKFTADILTKAGLAEARRRAGIMNENIFSGYTKFVRQLARASFHGATFSQRIWSNMTVLKAELDRLLTMSIIQGKHPNMMARQLRDLFNVKRYEAERLMRTETARIQLGVQLESYKQYGVKHYIYIAEPSACSVCAELADKVFAVADFEIGTNAPPIHPNCQCSTAPYVKKDGG</sequence>
<feature type="domain" description="Phage head morphogenesis" evidence="1">
    <location>
        <begin position="187"/>
        <end position="287"/>
    </location>
</feature>
<name>A0AAI8WBL0_ENTMU</name>
<gene>
    <name evidence="2" type="ORF">EM151A_2395</name>
</gene>
<protein>
    <submittedName>
        <fullName evidence="2">Phage protein F-like protein</fullName>
    </submittedName>
</protein>
<evidence type="ECO:0000313" key="3">
    <source>
        <dbReference type="Proteomes" id="UP000509460"/>
    </source>
</evidence>
<evidence type="ECO:0000259" key="1">
    <source>
        <dbReference type="Pfam" id="PF04233"/>
    </source>
</evidence>
<dbReference type="AlphaFoldDB" id="A0AAI8WBL0"/>
<dbReference type="Proteomes" id="UP000509460">
    <property type="component" value="Chromosome"/>
</dbReference>
<evidence type="ECO:0000313" key="2">
    <source>
        <dbReference type="EMBL" id="BBM15576.1"/>
    </source>
</evidence>
<accession>A0AAI8WBL0</accession>
<dbReference type="InterPro" id="IPR006528">
    <property type="entry name" value="Phage_head_morphogenesis_dom"/>
</dbReference>